<feature type="domain" description="PKD" evidence="1">
    <location>
        <begin position="55"/>
        <end position="98"/>
    </location>
</feature>
<protein>
    <recommendedName>
        <fullName evidence="1">PKD domain-containing protein</fullName>
    </recommendedName>
</protein>
<dbReference type="Pfam" id="PF18911">
    <property type="entry name" value="PKD_4"/>
    <property type="match status" value="1"/>
</dbReference>
<dbReference type="Pfam" id="PF25233">
    <property type="entry name" value="DUF7849"/>
    <property type="match status" value="1"/>
</dbReference>
<evidence type="ECO:0000313" key="3">
    <source>
        <dbReference type="Proteomes" id="UP000076715"/>
    </source>
</evidence>
<keyword evidence="3" id="KW-1185">Reference proteome</keyword>
<dbReference type="Gene3D" id="2.60.40.10">
    <property type="entry name" value="Immunoglobulins"/>
    <property type="match status" value="1"/>
</dbReference>
<dbReference type="STRING" id="1642818.AWE51_12625"/>
<proteinExistence type="predicted"/>
<organism evidence="2 3">
    <name type="scientific">Aquimarina aggregata</name>
    <dbReference type="NCBI Taxonomy" id="1642818"/>
    <lineage>
        <taxon>Bacteria</taxon>
        <taxon>Pseudomonadati</taxon>
        <taxon>Bacteroidota</taxon>
        <taxon>Flavobacteriia</taxon>
        <taxon>Flavobacteriales</taxon>
        <taxon>Flavobacteriaceae</taxon>
        <taxon>Aquimarina</taxon>
    </lineage>
</organism>
<dbReference type="CDD" id="cd00146">
    <property type="entry name" value="PKD"/>
    <property type="match status" value="1"/>
</dbReference>
<name>A0A162YVF8_9FLAO</name>
<accession>A0A162YVF8</accession>
<dbReference type="PROSITE" id="PS50093">
    <property type="entry name" value="PKD"/>
    <property type="match status" value="1"/>
</dbReference>
<dbReference type="OrthoDB" id="1110367at2"/>
<dbReference type="EMBL" id="LQRT01000035">
    <property type="protein sequence ID" value="KZS39380.1"/>
    <property type="molecule type" value="Genomic_DNA"/>
</dbReference>
<dbReference type="AlphaFoldDB" id="A0A162YVF8"/>
<dbReference type="InterPro" id="IPR013783">
    <property type="entry name" value="Ig-like_fold"/>
</dbReference>
<gene>
    <name evidence="2" type="ORF">AWE51_12625</name>
</gene>
<evidence type="ECO:0000259" key="1">
    <source>
        <dbReference type="PROSITE" id="PS50093"/>
    </source>
</evidence>
<dbReference type="SUPFAM" id="SSF49299">
    <property type="entry name" value="PKD domain"/>
    <property type="match status" value="1"/>
</dbReference>
<dbReference type="InterPro" id="IPR000601">
    <property type="entry name" value="PKD_dom"/>
</dbReference>
<sequence>MKGFISIYWIIAFPFACFGQILVNDTITRFAPISYEIQGNQVMYNAQMPPLNQIAGAPKAFYTYYWEMGDGNYSFKEKPEHKYNKSGTYTTRLWATNNYDNGKPPSSRPQSVSIGKINDEATLQNVISPFTEDQDLILKRNREPIPDQEMILITSYKNTSNYVSSGKLYLFYNDNQFKNDNFILEDTRMYHGERITTLDALSAAQNYSNDQHTLLASLDDFVTSHKRTFIQDSTKRKNLPLTLEESKALYRNHQMIEFNNMKPGEERNIFRTLRTTPEMIKDTSAIVTLRSIYVPDENFDNHTVKDTEMEIVTSHDPNKMSSNGWLMNYRLVRFKRLKFKVRFQNNGEGPANTIRLEVDTPEMFDKSTLRIDGMYPDCPICPKEKEVNYSCLDTTLQKDKIIFQFNKIYLPGSQQKNVSEIDSTKGFVKYSMKFGNDFHKKKTKSRTAIFFDKNEPIITNYATTRFMPGISIGAKAGYITSPNLNNYKEYFLGATISPFKSYKAYYQAELFFSSGSYNETRDFETRNVQADGTVNLIRLRESNNFNTTSIYAVPGSIRYNLNNFMAIGTGIQLKIDATLNNDRETNGTGFQIIQNGNERPNPDLNSFNAEEIDDSFTNLQTGVFIGINLGTVRIGPSLGIRYVYSFDSPNSQIQFYGIWKF</sequence>
<evidence type="ECO:0000313" key="2">
    <source>
        <dbReference type="EMBL" id="KZS39380.1"/>
    </source>
</evidence>
<dbReference type="InterPro" id="IPR035986">
    <property type="entry name" value="PKD_dom_sf"/>
</dbReference>
<dbReference type="InterPro" id="IPR057171">
    <property type="entry name" value="DUF7849"/>
</dbReference>
<comment type="caution">
    <text evidence="2">The sequence shown here is derived from an EMBL/GenBank/DDBJ whole genome shotgun (WGS) entry which is preliminary data.</text>
</comment>
<reference evidence="2 3" key="1">
    <citation type="submission" date="2016-01" db="EMBL/GenBank/DDBJ databases">
        <title>The draft genome sequence of Aquimarina sp. RZW4-3-2.</title>
        <authorList>
            <person name="Wang Y."/>
        </authorList>
    </citation>
    <scope>NUCLEOTIDE SEQUENCE [LARGE SCALE GENOMIC DNA]</scope>
    <source>
        <strain evidence="2 3">RZW4-3-2</strain>
    </source>
</reference>
<dbReference type="Proteomes" id="UP000076715">
    <property type="component" value="Unassembled WGS sequence"/>
</dbReference>
<dbReference type="RefSeq" id="WP_066317562.1">
    <property type="nucleotide sequence ID" value="NZ_LQRT01000035.1"/>
</dbReference>
<dbReference type="Pfam" id="PF24595">
    <property type="entry name" value="DUF7619"/>
    <property type="match status" value="1"/>
</dbReference>
<dbReference type="InterPro" id="IPR055353">
    <property type="entry name" value="DUF7619"/>
</dbReference>